<accession>A0ABN3NUD5</accession>
<dbReference type="InterPro" id="IPR011010">
    <property type="entry name" value="DNA_brk_join_enz"/>
</dbReference>
<feature type="domain" description="Tyr recombinase" evidence="2">
    <location>
        <begin position="1"/>
        <end position="73"/>
    </location>
</feature>
<dbReference type="SUPFAM" id="SSF56349">
    <property type="entry name" value="DNA breaking-rejoining enzymes"/>
    <property type="match status" value="1"/>
</dbReference>
<dbReference type="PROSITE" id="PS51898">
    <property type="entry name" value="TYR_RECOMBINASE"/>
    <property type="match status" value="1"/>
</dbReference>
<dbReference type="EMBL" id="BAAARY010000044">
    <property type="protein sequence ID" value="GAA2533103.1"/>
    <property type="molecule type" value="Genomic_DNA"/>
</dbReference>
<reference evidence="3 4" key="1">
    <citation type="journal article" date="2019" name="Int. J. Syst. Evol. Microbiol.">
        <title>The Global Catalogue of Microorganisms (GCM) 10K type strain sequencing project: providing services to taxonomists for standard genome sequencing and annotation.</title>
        <authorList>
            <consortium name="The Broad Institute Genomics Platform"/>
            <consortium name="The Broad Institute Genome Sequencing Center for Infectious Disease"/>
            <person name="Wu L."/>
            <person name="Ma J."/>
        </authorList>
    </citation>
    <scope>NUCLEOTIDE SEQUENCE [LARGE SCALE GENOMIC DNA]</scope>
    <source>
        <strain evidence="3 4">JCM 3367</strain>
    </source>
</reference>
<evidence type="ECO:0000259" key="2">
    <source>
        <dbReference type="PROSITE" id="PS51898"/>
    </source>
</evidence>
<sequence length="73" mass="8492">MGDRLEPLFTLAISTGLRRGELLGLRWADIDMDAMALFVRQTLQRVDDRLMFLPQKTHRSARPLRCRRPANAR</sequence>
<protein>
    <recommendedName>
        <fullName evidence="2">Tyr recombinase domain-containing protein</fullName>
    </recommendedName>
</protein>
<proteinExistence type="predicted"/>
<comment type="caution">
    <text evidence="3">The sequence shown here is derived from an EMBL/GenBank/DDBJ whole genome shotgun (WGS) entry which is preliminary data.</text>
</comment>
<evidence type="ECO:0000313" key="3">
    <source>
        <dbReference type="EMBL" id="GAA2533103.1"/>
    </source>
</evidence>
<gene>
    <name evidence="3" type="ORF">GCM10010201_35760</name>
</gene>
<organism evidence="3 4">
    <name type="scientific">Pilimelia columellifera subsp. columellifera</name>
    <dbReference type="NCBI Taxonomy" id="706583"/>
    <lineage>
        <taxon>Bacteria</taxon>
        <taxon>Bacillati</taxon>
        <taxon>Actinomycetota</taxon>
        <taxon>Actinomycetes</taxon>
        <taxon>Micromonosporales</taxon>
        <taxon>Micromonosporaceae</taxon>
        <taxon>Pilimelia</taxon>
    </lineage>
</organism>
<dbReference type="Proteomes" id="UP001499978">
    <property type="component" value="Unassembled WGS sequence"/>
</dbReference>
<dbReference type="InterPro" id="IPR002104">
    <property type="entry name" value="Integrase_catalytic"/>
</dbReference>
<keyword evidence="4" id="KW-1185">Reference proteome</keyword>
<evidence type="ECO:0000313" key="4">
    <source>
        <dbReference type="Proteomes" id="UP001499978"/>
    </source>
</evidence>
<dbReference type="Pfam" id="PF00589">
    <property type="entry name" value="Phage_integrase"/>
    <property type="match status" value="1"/>
</dbReference>
<keyword evidence="1" id="KW-0233">DNA recombination</keyword>
<evidence type="ECO:0000256" key="1">
    <source>
        <dbReference type="ARBA" id="ARBA00023172"/>
    </source>
</evidence>
<dbReference type="Gene3D" id="1.10.443.10">
    <property type="entry name" value="Intergrase catalytic core"/>
    <property type="match status" value="1"/>
</dbReference>
<name>A0ABN3NUD5_9ACTN</name>
<dbReference type="InterPro" id="IPR013762">
    <property type="entry name" value="Integrase-like_cat_sf"/>
</dbReference>